<organism evidence="2 3">
    <name type="scientific">Amphritea balenae</name>
    <dbReference type="NCBI Taxonomy" id="452629"/>
    <lineage>
        <taxon>Bacteria</taxon>
        <taxon>Pseudomonadati</taxon>
        <taxon>Pseudomonadota</taxon>
        <taxon>Gammaproteobacteria</taxon>
        <taxon>Oceanospirillales</taxon>
        <taxon>Oceanospirillaceae</taxon>
        <taxon>Amphritea</taxon>
    </lineage>
</organism>
<keyword evidence="1" id="KW-0472">Membrane</keyword>
<proteinExistence type="predicted"/>
<comment type="caution">
    <text evidence="2">The sequence shown here is derived from an EMBL/GenBank/DDBJ whole genome shotgun (WGS) entry which is preliminary data.</text>
</comment>
<dbReference type="RefSeq" id="WP_124924365.1">
    <property type="nucleotide sequence ID" value="NZ_BMOH01000001.1"/>
</dbReference>
<name>A0A3P1SVQ6_9GAMM</name>
<evidence type="ECO:0000313" key="2">
    <source>
        <dbReference type="EMBL" id="RRD01292.1"/>
    </source>
</evidence>
<evidence type="ECO:0000313" key="3">
    <source>
        <dbReference type="Proteomes" id="UP000267535"/>
    </source>
</evidence>
<sequence length="70" mass="7842">MDPVTLFVIFITTWIVCGINAAKRLNDYYHHQGDQFYDDHSQGISEANFSVFLLGPVGLVGVVLLLKSEQ</sequence>
<keyword evidence="3" id="KW-1185">Reference proteome</keyword>
<dbReference type="AlphaFoldDB" id="A0A3P1SVQ6"/>
<evidence type="ECO:0000256" key="1">
    <source>
        <dbReference type="SAM" id="Phobius"/>
    </source>
</evidence>
<feature type="transmembrane region" description="Helical" evidence="1">
    <location>
        <begin position="45"/>
        <end position="66"/>
    </location>
</feature>
<accession>A0A3P1SVQ6</accession>
<dbReference type="Proteomes" id="UP000267535">
    <property type="component" value="Unassembled WGS sequence"/>
</dbReference>
<protein>
    <submittedName>
        <fullName evidence="2">Uncharacterized protein</fullName>
    </submittedName>
</protein>
<reference evidence="2 3" key="1">
    <citation type="submission" date="2018-11" db="EMBL/GenBank/DDBJ databases">
        <title>The draft genome sequence of Amphritea balenae JAMM 1525T.</title>
        <authorList>
            <person name="Fang Z."/>
            <person name="Zhang Y."/>
            <person name="Han X."/>
        </authorList>
    </citation>
    <scope>NUCLEOTIDE SEQUENCE [LARGE SCALE GENOMIC DNA]</scope>
    <source>
        <strain evidence="2 3">JAMM 1525</strain>
    </source>
</reference>
<keyword evidence="1" id="KW-0812">Transmembrane</keyword>
<dbReference type="EMBL" id="RQXV01000001">
    <property type="protein sequence ID" value="RRD01292.1"/>
    <property type="molecule type" value="Genomic_DNA"/>
</dbReference>
<gene>
    <name evidence="2" type="ORF">EHS89_01650</name>
</gene>
<keyword evidence="1" id="KW-1133">Transmembrane helix</keyword>